<gene>
    <name evidence="1" type="ORF">LTRI10_LOCUS39067</name>
</gene>
<name>A0AAV2FN18_9ROSI</name>
<dbReference type="Proteomes" id="UP001497516">
    <property type="component" value="Chromosome 7"/>
</dbReference>
<reference evidence="1 2" key="1">
    <citation type="submission" date="2024-04" db="EMBL/GenBank/DDBJ databases">
        <authorList>
            <person name="Fracassetti M."/>
        </authorList>
    </citation>
    <scope>NUCLEOTIDE SEQUENCE [LARGE SCALE GENOMIC DNA]</scope>
</reference>
<dbReference type="EMBL" id="OZ034820">
    <property type="protein sequence ID" value="CAL1398855.1"/>
    <property type="molecule type" value="Genomic_DNA"/>
</dbReference>
<evidence type="ECO:0000313" key="1">
    <source>
        <dbReference type="EMBL" id="CAL1398855.1"/>
    </source>
</evidence>
<accession>A0AAV2FN18</accession>
<protein>
    <submittedName>
        <fullName evidence="1">Uncharacterized protein</fullName>
    </submittedName>
</protein>
<dbReference type="AlphaFoldDB" id="A0AAV2FN18"/>
<organism evidence="1 2">
    <name type="scientific">Linum trigynum</name>
    <dbReference type="NCBI Taxonomy" id="586398"/>
    <lineage>
        <taxon>Eukaryota</taxon>
        <taxon>Viridiplantae</taxon>
        <taxon>Streptophyta</taxon>
        <taxon>Embryophyta</taxon>
        <taxon>Tracheophyta</taxon>
        <taxon>Spermatophyta</taxon>
        <taxon>Magnoliopsida</taxon>
        <taxon>eudicotyledons</taxon>
        <taxon>Gunneridae</taxon>
        <taxon>Pentapetalae</taxon>
        <taxon>rosids</taxon>
        <taxon>fabids</taxon>
        <taxon>Malpighiales</taxon>
        <taxon>Linaceae</taxon>
        <taxon>Linum</taxon>
    </lineage>
</organism>
<sequence length="92" mass="10023">MAPRQNNQEGDAPAGFVEEQVANIELGQVAEAVAGNNVGGEILPTETSSEVMGEAVGILRRMMEENHKLVAQKRRATKEDHEFTNLNEFGSK</sequence>
<keyword evidence="2" id="KW-1185">Reference proteome</keyword>
<evidence type="ECO:0000313" key="2">
    <source>
        <dbReference type="Proteomes" id="UP001497516"/>
    </source>
</evidence>
<proteinExistence type="predicted"/>